<evidence type="ECO:0000313" key="1">
    <source>
        <dbReference type="EMBL" id="NYD58549.1"/>
    </source>
</evidence>
<dbReference type="AlphaFoldDB" id="A0A7Y9F2W9"/>
<keyword evidence="2" id="KW-1185">Reference proteome</keyword>
<dbReference type="Proteomes" id="UP000516957">
    <property type="component" value="Unassembled WGS sequence"/>
</dbReference>
<comment type="caution">
    <text evidence="1">The sequence shown here is derived from an EMBL/GenBank/DDBJ whole genome shotgun (WGS) entry which is preliminary data.</text>
</comment>
<name>A0A7Y9F2W9_9ACTN</name>
<accession>A0A7Y9F2W9</accession>
<sequence length="136" mass="14653">MVTRHEFTFAPTYRLPALALGITPRTAWVELDDPEAAAPELRVRFGLWRLRTPVANITGVQRSGGFAYLKTVGPPHLSFSDKGVTFATNGEAAVCLELGTPVKGIDPTGRIVHPGVTLTVADPDRLAQELTAHPAR</sequence>
<reference evidence="1 2" key="1">
    <citation type="submission" date="2020-07" db="EMBL/GenBank/DDBJ databases">
        <title>Sequencing the genomes of 1000 actinobacteria strains.</title>
        <authorList>
            <person name="Klenk H.-P."/>
        </authorList>
    </citation>
    <scope>NUCLEOTIDE SEQUENCE [LARGE SCALE GENOMIC DNA]</scope>
    <source>
        <strain evidence="1 2">DSM 18965</strain>
    </source>
</reference>
<dbReference type="EMBL" id="JACCBE010000001">
    <property type="protein sequence ID" value="NYD58549.1"/>
    <property type="molecule type" value="Genomic_DNA"/>
</dbReference>
<dbReference type="RefSeq" id="WP_179616143.1">
    <property type="nucleotide sequence ID" value="NZ_CP059163.1"/>
</dbReference>
<gene>
    <name evidence="1" type="ORF">BKA08_002787</name>
</gene>
<evidence type="ECO:0000313" key="2">
    <source>
        <dbReference type="Proteomes" id="UP000516957"/>
    </source>
</evidence>
<protein>
    <submittedName>
        <fullName evidence="1">Uncharacterized protein</fullName>
    </submittedName>
</protein>
<proteinExistence type="predicted"/>
<organism evidence="1 2">
    <name type="scientific">Nocardioides marinisabuli</name>
    <dbReference type="NCBI Taxonomy" id="419476"/>
    <lineage>
        <taxon>Bacteria</taxon>
        <taxon>Bacillati</taxon>
        <taxon>Actinomycetota</taxon>
        <taxon>Actinomycetes</taxon>
        <taxon>Propionibacteriales</taxon>
        <taxon>Nocardioidaceae</taxon>
        <taxon>Nocardioides</taxon>
    </lineage>
</organism>